<reference evidence="2" key="1">
    <citation type="submission" date="2016-09" db="EMBL/GenBank/DDBJ databases">
        <authorList>
            <person name="Gulvik C.A."/>
        </authorList>
    </citation>
    <scope>NUCLEOTIDE SEQUENCE [LARGE SCALE GENOMIC DNA]</scope>
    <source>
        <strain evidence="2">LMG 26676</strain>
    </source>
</reference>
<dbReference type="AlphaFoldDB" id="A0A1E5H9A2"/>
<protein>
    <submittedName>
        <fullName evidence="1">Uncharacterized protein</fullName>
    </submittedName>
</protein>
<gene>
    <name evidence="1" type="ORF">BCR24_06520</name>
</gene>
<keyword evidence="2" id="KW-1185">Reference proteome</keyword>
<organism evidence="1 2">
    <name type="scientific">Enterococcus ureilyticus</name>
    <dbReference type="NCBI Taxonomy" id="1131292"/>
    <lineage>
        <taxon>Bacteria</taxon>
        <taxon>Bacillati</taxon>
        <taxon>Bacillota</taxon>
        <taxon>Bacilli</taxon>
        <taxon>Lactobacillales</taxon>
        <taxon>Enterococcaceae</taxon>
        <taxon>Enterococcus</taxon>
    </lineage>
</organism>
<dbReference type="RefSeq" id="WP_069640919.1">
    <property type="nucleotide sequence ID" value="NZ_JAFBEZ010000005.1"/>
</dbReference>
<accession>A0A1E5H9A2</accession>
<dbReference type="EMBL" id="MIKC01000039">
    <property type="protein sequence ID" value="OEG21523.1"/>
    <property type="molecule type" value="Genomic_DNA"/>
</dbReference>
<dbReference type="OrthoDB" id="9873973at2"/>
<evidence type="ECO:0000313" key="1">
    <source>
        <dbReference type="EMBL" id="OEG21523.1"/>
    </source>
</evidence>
<sequence>MADKQNRCFIDPEIILGKDIEVAPKFVDRPITVDGVRYPARRFSASSELQADFDIVVLNPAKNADAITELTDVILKGVEIVNTFKATVFGDKQERRQAYEVYAKELRVKG</sequence>
<dbReference type="Proteomes" id="UP000094469">
    <property type="component" value="Unassembled WGS sequence"/>
</dbReference>
<name>A0A1E5H9A2_9ENTE</name>
<proteinExistence type="predicted"/>
<evidence type="ECO:0000313" key="2">
    <source>
        <dbReference type="Proteomes" id="UP000094469"/>
    </source>
</evidence>
<dbReference type="STRING" id="1131292.BCR24_06520"/>
<comment type="caution">
    <text evidence="1">The sequence shown here is derived from an EMBL/GenBank/DDBJ whole genome shotgun (WGS) entry which is preliminary data.</text>
</comment>